<evidence type="ECO:0000259" key="1">
    <source>
        <dbReference type="Pfam" id="PF14244"/>
    </source>
</evidence>
<dbReference type="EMBL" id="JACGWJ010000001">
    <property type="protein sequence ID" value="KAL0442138.1"/>
    <property type="molecule type" value="Genomic_DNA"/>
</dbReference>
<gene>
    <name evidence="2" type="ORF">Sradi_0152700</name>
</gene>
<dbReference type="PANTHER" id="PTHR37610">
    <property type="entry name" value="CCHC-TYPE DOMAIN-CONTAINING PROTEIN"/>
    <property type="match status" value="1"/>
</dbReference>
<organism evidence="2">
    <name type="scientific">Sesamum radiatum</name>
    <name type="common">Black benniseed</name>
    <dbReference type="NCBI Taxonomy" id="300843"/>
    <lineage>
        <taxon>Eukaryota</taxon>
        <taxon>Viridiplantae</taxon>
        <taxon>Streptophyta</taxon>
        <taxon>Embryophyta</taxon>
        <taxon>Tracheophyta</taxon>
        <taxon>Spermatophyta</taxon>
        <taxon>Magnoliopsida</taxon>
        <taxon>eudicotyledons</taxon>
        <taxon>Gunneridae</taxon>
        <taxon>Pentapetalae</taxon>
        <taxon>asterids</taxon>
        <taxon>lamiids</taxon>
        <taxon>Lamiales</taxon>
        <taxon>Pedaliaceae</taxon>
        <taxon>Sesamum</taxon>
    </lineage>
</organism>
<dbReference type="Pfam" id="PF14244">
    <property type="entry name" value="Retrotran_gag_3"/>
    <property type="match status" value="1"/>
</dbReference>
<dbReference type="AlphaFoldDB" id="A0AAW2WKZ2"/>
<feature type="domain" description="Retrotransposon Copia-like N-terminal" evidence="1">
    <location>
        <begin position="72"/>
        <end position="118"/>
    </location>
</feature>
<comment type="caution">
    <text evidence="2">The sequence shown here is derived from an EMBL/GenBank/DDBJ whole genome shotgun (WGS) entry which is preliminary data.</text>
</comment>
<reference evidence="2" key="2">
    <citation type="journal article" date="2024" name="Plant">
        <title>Genomic evolution and insights into agronomic trait innovations of Sesamum species.</title>
        <authorList>
            <person name="Miao H."/>
            <person name="Wang L."/>
            <person name="Qu L."/>
            <person name="Liu H."/>
            <person name="Sun Y."/>
            <person name="Le M."/>
            <person name="Wang Q."/>
            <person name="Wei S."/>
            <person name="Zheng Y."/>
            <person name="Lin W."/>
            <person name="Duan Y."/>
            <person name="Cao H."/>
            <person name="Xiong S."/>
            <person name="Wang X."/>
            <person name="Wei L."/>
            <person name="Li C."/>
            <person name="Ma Q."/>
            <person name="Ju M."/>
            <person name="Zhao R."/>
            <person name="Li G."/>
            <person name="Mu C."/>
            <person name="Tian Q."/>
            <person name="Mei H."/>
            <person name="Zhang T."/>
            <person name="Gao T."/>
            <person name="Zhang H."/>
        </authorList>
    </citation>
    <scope>NUCLEOTIDE SEQUENCE</scope>
    <source>
        <strain evidence="2">G02</strain>
    </source>
</reference>
<evidence type="ECO:0000313" key="2">
    <source>
        <dbReference type="EMBL" id="KAL0442138.1"/>
    </source>
</evidence>
<dbReference type="PANTHER" id="PTHR37610:SF6">
    <property type="entry name" value="GAG-POLYPEPTIDE OF LTR COPIA-TYPE-RELATED"/>
    <property type="match status" value="1"/>
</dbReference>
<name>A0AAW2WKZ2_SESRA</name>
<dbReference type="InterPro" id="IPR029472">
    <property type="entry name" value="Copia-like_N"/>
</dbReference>
<protein>
    <recommendedName>
        <fullName evidence="1">Retrotransposon Copia-like N-terminal domain-containing protein</fullName>
    </recommendedName>
</protein>
<accession>A0AAW2WKZ2</accession>
<proteinExistence type="predicted"/>
<reference evidence="2" key="1">
    <citation type="submission" date="2020-06" db="EMBL/GenBank/DDBJ databases">
        <authorList>
            <person name="Li T."/>
            <person name="Hu X."/>
            <person name="Zhang T."/>
            <person name="Song X."/>
            <person name="Zhang H."/>
            <person name="Dai N."/>
            <person name="Sheng W."/>
            <person name="Hou X."/>
            <person name="Wei L."/>
        </authorList>
    </citation>
    <scope>NUCLEOTIDE SEQUENCE</scope>
    <source>
        <strain evidence="2">G02</strain>
        <tissue evidence="2">Leaf</tissue>
    </source>
</reference>
<sequence length="127" mass="14458">MHGFRSHYFVIDIILYQYRTRTFYLKASAYDSLCKVIARFLVLFSKHSATVMAVIDLDTNNNEFEKEVLYVHPSGHPGLTLSSSPLDGSNFLGWSQLVYVSLGAKLKFRFINGSFPRPVVGSKNFKK</sequence>